<dbReference type="GO" id="GO:0005737">
    <property type="term" value="C:cytoplasm"/>
    <property type="evidence" value="ECO:0007669"/>
    <property type="project" value="TreeGrafter"/>
</dbReference>
<proteinExistence type="predicted"/>
<sequence length="539" mass="61674">MKTLCRPLSSKSSLVSTDCLIRIGRCPEWLRFVVQHHLREVLYVANDPACRNREILRLYLLELCEEDAALALSLFFFCHLNWSQEAQADNRLFLQKLRTLCLPRVQRLRTSHTLTTDSSLVDTLVQYSTSFFSTLFSLSAFLFTSPLPQRQTLLTDQCNTINHMTLEPMGGLWLPLGAGMLITQIHADSCKTFSTKSRCPCLMEFEVKGAKHSAALYKRVKRKHFLDAPSVLPQPSFWAWLCSWFCLAPQPSVDVEPFPSLPEAADSVIVVEKPRANRFRVMVKTHEAMRQEEMAAHLIDEIRSILEAEKVSAILRCYEVTAMTEHDGIIEYLDGFLSIHELKKHLQAQGFSSLDEYVFSTFQGKPRALQRFRRNLIYSLAAFSIVCYVLQIKDRNDGNILLDKHGVLVHIDFGFMLSNCPGNIHFETAPFKLTPDMMHLVGQPGSSGFFLFQSVCTAVFEAICAHQHQLLAIVRLYSTLFPSLPCFSNNVQQTIQLLEERLNPWQPAGEHVKMLIQQSIGSWRTHWYDKFQFYITGIL</sequence>
<dbReference type="GO" id="GO:0048015">
    <property type="term" value="P:phosphatidylinositol-mediated signaling"/>
    <property type="evidence" value="ECO:0007669"/>
    <property type="project" value="TreeGrafter"/>
</dbReference>
<accession>A0A196SAY0</accession>
<dbReference type="OrthoDB" id="10264149at2759"/>
<feature type="domain" description="PI3K/PI4K catalytic" evidence="3">
    <location>
        <begin position="254"/>
        <end position="527"/>
    </location>
</feature>
<dbReference type="SUPFAM" id="SSF56112">
    <property type="entry name" value="Protein kinase-like (PK-like)"/>
    <property type="match status" value="1"/>
</dbReference>
<dbReference type="PROSITE" id="PS50290">
    <property type="entry name" value="PI3_4_KINASE_3"/>
    <property type="match status" value="1"/>
</dbReference>
<dbReference type="PROSITE" id="PS00916">
    <property type="entry name" value="PI3_4_KINASE_2"/>
    <property type="match status" value="1"/>
</dbReference>
<dbReference type="PANTHER" id="PTHR10048:SF22">
    <property type="entry name" value="PHOSPHATIDYLINOSITOL 4-KINASE BETA"/>
    <property type="match status" value="1"/>
</dbReference>
<dbReference type="Gene3D" id="1.10.1070.11">
    <property type="entry name" value="Phosphatidylinositol 3-/4-kinase, catalytic domain"/>
    <property type="match status" value="1"/>
</dbReference>
<dbReference type="SMART" id="SM00146">
    <property type="entry name" value="PI3Kc"/>
    <property type="match status" value="1"/>
</dbReference>
<keyword evidence="5" id="KW-1185">Reference proteome</keyword>
<dbReference type="Pfam" id="PF00454">
    <property type="entry name" value="PI3_PI4_kinase"/>
    <property type="match status" value="1"/>
</dbReference>
<keyword evidence="2 4" id="KW-0418">Kinase</keyword>
<evidence type="ECO:0000256" key="1">
    <source>
        <dbReference type="ARBA" id="ARBA00022679"/>
    </source>
</evidence>
<dbReference type="Proteomes" id="UP000078348">
    <property type="component" value="Unassembled WGS sequence"/>
</dbReference>
<reference evidence="4 5" key="1">
    <citation type="submission" date="2016-05" db="EMBL/GenBank/DDBJ databases">
        <title>Nuclear genome of Blastocystis sp. subtype 1 NandII.</title>
        <authorList>
            <person name="Gentekaki E."/>
            <person name="Curtis B."/>
            <person name="Stairs C."/>
            <person name="Eme L."/>
            <person name="Herman E."/>
            <person name="Klimes V."/>
            <person name="Arias M.C."/>
            <person name="Elias M."/>
            <person name="Hilliou F."/>
            <person name="Klute M."/>
            <person name="Malik S.-B."/>
            <person name="Pightling A."/>
            <person name="Rachubinski R."/>
            <person name="Salas D."/>
            <person name="Schlacht A."/>
            <person name="Suga H."/>
            <person name="Archibald J."/>
            <person name="Ball S.G."/>
            <person name="Clark G."/>
            <person name="Dacks J."/>
            <person name="Van Der Giezen M."/>
            <person name="Tsaousis A."/>
            <person name="Roger A."/>
        </authorList>
    </citation>
    <scope>NUCLEOTIDE SEQUENCE [LARGE SCALE GENOMIC DNA]</scope>
    <source>
        <strain evidence="5">ATCC 50177 / NandII</strain>
    </source>
</reference>
<protein>
    <submittedName>
        <fullName evidence="4">Phosphatidylinositol kinase</fullName>
    </submittedName>
</protein>
<evidence type="ECO:0000259" key="3">
    <source>
        <dbReference type="PROSITE" id="PS50290"/>
    </source>
</evidence>
<dbReference type="PANTHER" id="PTHR10048">
    <property type="entry name" value="PHOSPHATIDYLINOSITOL KINASE"/>
    <property type="match status" value="1"/>
</dbReference>
<name>A0A196SAY0_BLAHN</name>
<dbReference type="InterPro" id="IPR015433">
    <property type="entry name" value="PI3/4_kinase"/>
</dbReference>
<dbReference type="AlphaFoldDB" id="A0A196SAY0"/>
<comment type="caution">
    <text evidence="4">The sequence shown here is derived from an EMBL/GenBank/DDBJ whole genome shotgun (WGS) entry which is preliminary data.</text>
</comment>
<dbReference type="GO" id="GO:0004430">
    <property type="term" value="F:1-phosphatidylinositol 4-kinase activity"/>
    <property type="evidence" value="ECO:0007669"/>
    <property type="project" value="TreeGrafter"/>
</dbReference>
<dbReference type="GO" id="GO:0016020">
    <property type="term" value="C:membrane"/>
    <property type="evidence" value="ECO:0007669"/>
    <property type="project" value="TreeGrafter"/>
</dbReference>
<evidence type="ECO:0000313" key="4">
    <source>
        <dbReference type="EMBL" id="OAO13262.1"/>
    </source>
</evidence>
<keyword evidence="1" id="KW-0808">Transferase</keyword>
<dbReference type="InterPro" id="IPR036940">
    <property type="entry name" value="PI3/4_kinase_cat_sf"/>
</dbReference>
<organism evidence="4 5">
    <name type="scientific">Blastocystis sp. subtype 1 (strain ATCC 50177 / NandII)</name>
    <dbReference type="NCBI Taxonomy" id="478820"/>
    <lineage>
        <taxon>Eukaryota</taxon>
        <taxon>Sar</taxon>
        <taxon>Stramenopiles</taxon>
        <taxon>Bigyra</taxon>
        <taxon>Opalozoa</taxon>
        <taxon>Opalinata</taxon>
        <taxon>Blastocystidae</taxon>
        <taxon>Blastocystis</taxon>
    </lineage>
</organism>
<dbReference type="EMBL" id="LXWW01000430">
    <property type="protein sequence ID" value="OAO13262.1"/>
    <property type="molecule type" value="Genomic_DNA"/>
</dbReference>
<dbReference type="InterPro" id="IPR011009">
    <property type="entry name" value="Kinase-like_dom_sf"/>
</dbReference>
<gene>
    <name evidence="4" type="ORF">AV274_5059</name>
</gene>
<dbReference type="InterPro" id="IPR018936">
    <property type="entry name" value="PI3/4_kinase_CS"/>
</dbReference>
<dbReference type="GO" id="GO:0046854">
    <property type="term" value="P:phosphatidylinositol phosphate biosynthetic process"/>
    <property type="evidence" value="ECO:0007669"/>
    <property type="project" value="InterPro"/>
</dbReference>
<evidence type="ECO:0000256" key="2">
    <source>
        <dbReference type="ARBA" id="ARBA00022777"/>
    </source>
</evidence>
<dbReference type="Gene3D" id="3.30.1010.10">
    <property type="entry name" value="Phosphatidylinositol 3-kinase Catalytic Subunit, Chain A, domain 4"/>
    <property type="match status" value="1"/>
</dbReference>
<evidence type="ECO:0000313" key="5">
    <source>
        <dbReference type="Proteomes" id="UP000078348"/>
    </source>
</evidence>
<dbReference type="InterPro" id="IPR000403">
    <property type="entry name" value="PI3/4_kinase_cat_dom"/>
</dbReference>
<dbReference type="STRING" id="478820.A0A196SAY0"/>